<evidence type="ECO:0000256" key="1">
    <source>
        <dbReference type="SAM" id="MobiDB-lite"/>
    </source>
</evidence>
<feature type="compositionally biased region" description="Low complexity" evidence="1">
    <location>
        <begin position="504"/>
        <end position="521"/>
    </location>
</feature>
<feature type="compositionally biased region" description="Polar residues" evidence="1">
    <location>
        <begin position="354"/>
        <end position="365"/>
    </location>
</feature>
<dbReference type="EMBL" id="KN847317">
    <property type="protein sequence ID" value="KIW59903.1"/>
    <property type="molecule type" value="Genomic_DNA"/>
</dbReference>
<gene>
    <name evidence="2" type="ORF">PV05_00164</name>
</gene>
<evidence type="ECO:0000313" key="2">
    <source>
        <dbReference type="EMBL" id="KIW59903.1"/>
    </source>
</evidence>
<feature type="region of interest" description="Disordered" evidence="1">
    <location>
        <begin position="422"/>
        <end position="554"/>
    </location>
</feature>
<feature type="region of interest" description="Disordered" evidence="1">
    <location>
        <begin position="266"/>
        <end position="407"/>
    </location>
</feature>
<dbReference type="OrthoDB" id="5229017at2759"/>
<accession>A0A0D2EVY3</accession>
<feature type="compositionally biased region" description="Polar residues" evidence="1">
    <location>
        <begin position="266"/>
        <end position="275"/>
    </location>
</feature>
<reference evidence="2 3" key="1">
    <citation type="submission" date="2015-01" db="EMBL/GenBank/DDBJ databases">
        <title>The Genome Sequence of Exophiala xenobiotica CBS118157.</title>
        <authorList>
            <consortium name="The Broad Institute Genomics Platform"/>
            <person name="Cuomo C."/>
            <person name="de Hoog S."/>
            <person name="Gorbushina A."/>
            <person name="Stielow B."/>
            <person name="Teixiera M."/>
            <person name="Abouelleil A."/>
            <person name="Chapman S.B."/>
            <person name="Priest M."/>
            <person name="Young S.K."/>
            <person name="Wortman J."/>
            <person name="Nusbaum C."/>
            <person name="Birren B."/>
        </authorList>
    </citation>
    <scope>NUCLEOTIDE SEQUENCE [LARGE SCALE GENOMIC DNA]</scope>
    <source>
        <strain evidence="2 3">CBS 118157</strain>
    </source>
</reference>
<name>A0A0D2EVY3_9EURO</name>
<sequence>MPDIAHRRVFSAMTSSSPSPQYQKQIEDLGVFDEESCRYFLREVGTRVVPFYPFSFGMEEVYSLILEKYGYAGLPDVTSVLQDLLESEGDAGGMGDDGDIWRSWRHSWRHRNDDSLNPFIPKVGNFVLQPPTQPHIRRLKAQNFIYKVERCNSSRAKRAPLAEVSGNRTAPNPSVTTEVKSETVDDEESYELPATTYSHQRCRALLASERGSPSSKFVGGATANVTRQSDVTEQSSQQEFVEVSEAPLENEIDPALLLAFQMLNGNQSSPTSEQPSLRGGQGDICRLKQVETSPISLRTNEEEYTPVPKDSSLESSQRQVEISPTSPCTTGEEHTTIHKDSSPESNRRQEIMIDQTSPRTSNITNPEILDSLEKTKSTDVPSQPNDHRPCARVISNSQEPSKLRRAKNREARLIDGNIILPGHRKRLSSQRDSPPENVNIGANVDETRTQVARRSWTPSRQKHESPRHSWLQSVRTIFRSGSQGKNNAKSPSRKPTSPKGPSKGAHTQAQEPAAAAAGRARNSNSQGHHSPVAAATPPPPPPPPSFSHPQGLDGALDSKYWARRRYSLPLRRLSLNLKKRSAS</sequence>
<feature type="compositionally biased region" description="Polar residues" evidence="1">
    <location>
        <begin position="166"/>
        <end position="178"/>
    </location>
</feature>
<keyword evidence="3" id="KW-1185">Reference proteome</keyword>
<protein>
    <submittedName>
        <fullName evidence="2">Uncharacterized protein</fullName>
    </submittedName>
</protein>
<evidence type="ECO:0000313" key="3">
    <source>
        <dbReference type="Proteomes" id="UP000054342"/>
    </source>
</evidence>
<feature type="region of interest" description="Disordered" evidence="1">
    <location>
        <begin position="165"/>
        <end position="190"/>
    </location>
</feature>
<dbReference type="AlphaFoldDB" id="A0A0D2EVY3"/>
<dbReference type="GeneID" id="25322072"/>
<feature type="compositionally biased region" description="Pro residues" evidence="1">
    <location>
        <begin position="536"/>
        <end position="546"/>
    </location>
</feature>
<dbReference type="RefSeq" id="XP_013320487.1">
    <property type="nucleotide sequence ID" value="XM_013465033.1"/>
</dbReference>
<proteinExistence type="predicted"/>
<feature type="compositionally biased region" description="Polar residues" evidence="1">
    <location>
        <begin position="449"/>
        <end position="459"/>
    </location>
</feature>
<feature type="compositionally biased region" description="Polar residues" evidence="1">
    <location>
        <begin position="313"/>
        <end position="329"/>
    </location>
</feature>
<feature type="compositionally biased region" description="Polar residues" evidence="1">
    <location>
        <begin position="470"/>
        <end position="495"/>
    </location>
</feature>
<dbReference type="Proteomes" id="UP000054342">
    <property type="component" value="Unassembled WGS sequence"/>
</dbReference>
<organism evidence="2 3">
    <name type="scientific">Exophiala xenobiotica</name>
    <dbReference type="NCBI Taxonomy" id="348802"/>
    <lineage>
        <taxon>Eukaryota</taxon>
        <taxon>Fungi</taxon>
        <taxon>Dikarya</taxon>
        <taxon>Ascomycota</taxon>
        <taxon>Pezizomycotina</taxon>
        <taxon>Eurotiomycetes</taxon>
        <taxon>Chaetothyriomycetidae</taxon>
        <taxon>Chaetothyriales</taxon>
        <taxon>Herpotrichiellaceae</taxon>
        <taxon>Exophiala</taxon>
    </lineage>
</organism>
<feature type="compositionally biased region" description="Basic and acidic residues" evidence="1">
    <location>
        <begin position="331"/>
        <end position="351"/>
    </location>
</feature>
<dbReference type="HOGENOM" id="CLU_028898_0_0_1"/>